<evidence type="ECO:0000256" key="6">
    <source>
        <dbReference type="ARBA" id="ARBA00023136"/>
    </source>
</evidence>
<protein>
    <recommendedName>
        <fullName evidence="8">MgtC/SapB/SrpB/YhiD N-terminal domain-containing protein</fullName>
    </recommendedName>
</protein>
<dbReference type="PRINTS" id="PR01837">
    <property type="entry name" value="MGTCSAPBPROT"/>
</dbReference>
<dbReference type="GO" id="GO:0005886">
    <property type="term" value="C:plasma membrane"/>
    <property type="evidence" value="ECO:0007669"/>
    <property type="project" value="UniProtKB-SubCell"/>
</dbReference>
<feature type="domain" description="MgtC/SapB/SrpB/YhiD N-terminal" evidence="8">
    <location>
        <begin position="12"/>
        <end position="145"/>
    </location>
</feature>
<feature type="transmembrane region" description="Helical" evidence="7">
    <location>
        <begin position="6"/>
        <end position="25"/>
    </location>
</feature>
<dbReference type="EMBL" id="CP045119">
    <property type="protein sequence ID" value="QIN85230.1"/>
    <property type="molecule type" value="Genomic_DNA"/>
</dbReference>
<dbReference type="KEGG" id="rub:GBA63_16560"/>
<reference evidence="9 10" key="1">
    <citation type="submission" date="2019-10" db="EMBL/GenBank/DDBJ databases">
        <title>Rubrobacter sp nov SCSIO 52090 isolated from a deep-sea sediment in the South China Sea.</title>
        <authorList>
            <person name="Chen R.W."/>
        </authorList>
    </citation>
    <scope>NUCLEOTIDE SEQUENCE [LARGE SCALE GENOMIC DNA]</scope>
    <source>
        <strain evidence="9 10">SCSIO 52909</strain>
    </source>
</reference>
<feature type="transmembrane region" description="Helical" evidence="7">
    <location>
        <begin position="37"/>
        <end position="56"/>
    </location>
</feature>
<dbReference type="AlphaFoldDB" id="A0A6G8QFJ3"/>
<dbReference type="InterPro" id="IPR049177">
    <property type="entry name" value="MgtC_SapB_SrpB_YhiD_N"/>
</dbReference>
<keyword evidence="5 7" id="KW-1133">Transmembrane helix</keyword>
<comment type="subcellular location">
    <subcellularLocation>
        <location evidence="1">Cell membrane</location>
        <topology evidence="1">Multi-pass membrane protein</topology>
    </subcellularLocation>
</comment>
<evidence type="ECO:0000313" key="10">
    <source>
        <dbReference type="Proteomes" id="UP000501452"/>
    </source>
</evidence>
<evidence type="ECO:0000256" key="5">
    <source>
        <dbReference type="ARBA" id="ARBA00022989"/>
    </source>
</evidence>
<proteinExistence type="inferred from homology"/>
<gene>
    <name evidence="9" type="ORF">GBA63_16560</name>
</gene>
<dbReference type="InterPro" id="IPR003416">
    <property type="entry name" value="MgtC/SapB/SrpB/YhiD_fam"/>
</dbReference>
<keyword evidence="3" id="KW-1003">Cell membrane</keyword>
<name>A0A6G8QFJ3_9ACTN</name>
<evidence type="ECO:0000259" key="8">
    <source>
        <dbReference type="Pfam" id="PF02308"/>
    </source>
</evidence>
<comment type="similarity">
    <text evidence="2">Belongs to the MgtC/SapB family.</text>
</comment>
<organism evidence="9 10">
    <name type="scientific">Rubrobacter tropicus</name>
    <dbReference type="NCBI Taxonomy" id="2653851"/>
    <lineage>
        <taxon>Bacteria</taxon>
        <taxon>Bacillati</taxon>
        <taxon>Actinomycetota</taxon>
        <taxon>Rubrobacteria</taxon>
        <taxon>Rubrobacterales</taxon>
        <taxon>Rubrobacteraceae</taxon>
        <taxon>Rubrobacter</taxon>
    </lineage>
</organism>
<dbReference type="PANTHER" id="PTHR33778">
    <property type="entry name" value="PROTEIN MGTC"/>
    <property type="match status" value="1"/>
</dbReference>
<evidence type="ECO:0000256" key="4">
    <source>
        <dbReference type="ARBA" id="ARBA00022692"/>
    </source>
</evidence>
<evidence type="ECO:0000256" key="1">
    <source>
        <dbReference type="ARBA" id="ARBA00004651"/>
    </source>
</evidence>
<dbReference type="Pfam" id="PF02308">
    <property type="entry name" value="MgtC"/>
    <property type="match status" value="1"/>
</dbReference>
<evidence type="ECO:0000313" key="9">
    <source>
        <dbReference type="EMBL" id="QIN85230.1"/>
    </source>
</evidence>
<dbReference type="Proteomes" id="UP000501452">
    <property type="component" value="Chromosome"/>
</dbReference>
<evidence type="ECO:0000256" key="2">
    <source>
        <dbReference type="ARBA" id="ARBA00009298"/>
    </source>
</evidence>
<keyword evidence="10" id="KW-1185">Reference proteome</keyword>
<dbReference type="PANTHER" id="PTHR33778:SF1">
    <property type="entry name" value="MAGNESIUM TRANSPORTER YHID-RELATED"/>
    <property type="match status" value="1"/>
</dbReference>
<feature type="transmembrane region" description="Helical" evidence="7">
    <location>
        <begin position="124"/>
        <end position="142"/>
    </location>
</feature>
<feature type="transmembrane region" description="Helical" evidence="7">
    <location>
        <begin position="76"/>
        <end position="94"/>
    </location>
</feature>
<sequence>MTISYAEIVVRLLATAVLCGLIGLERETRDQSAGFRTHILLGLGAALFTLVSAYGFPDFTGAALESGGRGVQFDPTRIAAQVVTGVGFLGAGAIIRQGIDVRGLTTAASLWTAAAIGLASGAGYYFGAAATTAVVLVALYLLRGVRVYVVSRFRTAFAVLNVHFTDAGAEISGVTNILESNDVRIRSTDAEIEDGRASYELQLRVPPGRSMHEMLAEVSALPSVKRAEITGLQEVE</sequence>
<evidence type="ECO:0000256" key="3">
    <source>
        <dbReference type="ARBA" id="ARBA00022475"/>
    </source>
</evidence>
<keyword evidence="4 7" id="KW-0812">Transmembrane</keyword>
<keyword evidence="6 7" id="KW-0472">Membrane</keyword>
<evidence type="ECO:0000256" key="7">
    <source>
        <dbReference type="SAM" id="Phobius"/>
    </source>
</evidence>
<accession>A0A6G8QFJ3</accession>